<dbReference type="Proteomes" id="UP000271974">
    <property type="component" value="Unassembled WGS sequence"/>
</dbReference>
<dbReference type="OrthoDB" id="6141983at2759"/>
<feature type="compositionally biased region" description="Basic and acidic residues" evidence="1">
    <location>
        <begin position="79"/>
        <end position="92"/>
    </location>
</feature>
<dbReference type="SMART" id="SM00220">
    <property type="entry name" value="S_TKc"/>
    <property type="match status" value="1"/>
</dbReference>
<evidence type="ECO:0000313" key="4">
    <source>
        <dbReference type="Proteomes" id="UP000271974"/>
    </source>
</evidence>
<organism evidence="3 4">
    <name type="scientific">Elysia chlorotica</name>
    <name type="common">Eastern emerald elysia</name>
    <name type="synonym">Sea slug</name>
    <dbReference type="NCBI Taxonomy" id="188477"/>
    <lineage>
        <taxon>Eukaryota</taxon>
        <taxon>Metazoa</taxon>
        <taxon>Spiralia</taxon>
        <taxon>Lophotrochozoa</taxon>
        <taxon>Mollusca</taxon>
        <taxon>Gastropoda</taxon>
        <taxon>Heterobranchia</taxon>
        <taxon>Euthyneura</taxon>
        <taxon>Panpulmonata</taxon>
        <taxon>Sacoglossa</taxon>
        <taxon>Placobranchoidea</taxon>
        <taxon>Plakobranchidae</taxon>
        <taxon>Elysia</taxon>
    </lineage>
</organism>
<dbReference type="EMBL" id="RQTK01000045">
    <property type="protein sequence ID" value="RUS89898.1"/>
    <property type="molecule type" value="Genomic_DNA"/>
</dbReference>
<dbReference type="GO" id="GO:0044773">
    <property type="term" value="P:mitotic DNA damage checkpoint signaling"/>
    <property type="evidence" value="ECO:0007669"/>
    <property type="project" value="TreeGrafter"/>
</dbReference>
<dbReference type="GO" id="GO:0004674">
    <property type="term" value="F:protein serine/threonine kinase activity"/>
    <property type="evidence" value="ECO:0007669"/>
    <property type="project" value="TreeGrafter"/>
</dbReference>
<dbReference type="GO" id="GO:0005737">
    <property type="term" value="C:cytoplasm"/>
    <property type="evidence" value="ECO:0007669"/>
    <property type="project" value="TreeGrafter"/>
</dbReference>
<feature type="compositionally biased region" description="Basic and acidic residues" evidence="1">
    <location>
        <begin position="105"/>
        <end position="124"/>
    </location>
</feature>
<evidence type="ECO:0000313" key="3">
    <source>
        <dbReference type="EMBL" id="RUS89898.1"/>
    </source>
</evidence>
<evidence type="ECO:0000256" key="1">
    <source>
        <dbReference type="SAM" id="MobiDB-lite"/>
    </source>
</evidence>
<feature type="region of interest" description="Disordered" evidence="1">
    <location>
        <begin position="1"/>
        <end position="249"/>
    </location>
</feature>
<dbReference type="PROSITE" id="PS00108">
    <property type="entry name" value="PROTEIN_KINASE_ST"/>
    <property type="match status" value="1"/>
</dbReference>
<dbReference type="PROSITE" id="PS50011">
    <property type="entry name" value="PROTEIN_KINASE_DOM"/>
    <property type="match status" value="1"/>
</dbReference>
<dbReference type="GO" id="GO:0005524">
    <property type="term" value="F:ATP binding"/>
    <property type="evidence" value="ECO:0007669"/>
    <property type="project" value="InterPro"/>
</dbReference>
<dbReference type="Gene3D" id="1.10.510.10">
    <property type="entry name" value="Transferase(Phosphotransferase) domain 1"/>
    <property type="match status" value="1"/>
</dbReference>
<dbReference type="SUPFAM" id="SSF56112">
    <property type="entry name" value="Protein kinase-like (PK-like)"/>
    <property type="match status" value="1"/>
</dbReference>
<comment type="caution">
    <text evidence="3">The sequence shown here is derived from an EMBL/GenBank/DDBJ whole genome shotgun (WGS) entry which is preliminary data.</text>
</comment>
<dbReference type="PANTHER" id="PTHR44167:SF25">
    <property type="entry name" value="PROTEIN KINASE DOMAIN CONTAINING PROTEIN"/>
    <property type="match status" value="1"/>
</dbReference>
<dbReference type="GO" id="GO:0005634">
    <property type="term" value="C:nucleus"/>
    <property type="evidence" value="ECO:0007669"/>
    <property type="project" value="TreeGrafter"/>
</dbReference>
<dbReference type="PANTHER" id="PTHR44167">
    <property type="entry name" value="OVARIAN-SPECIFIC SERINE/THREONINE-PROTEIN KINASE LOK-RELATED"/>
    <property type="match status" value="1"/>
</dbReference>
<name>A0A3S1BVQ5_ELYCH</name>
<proteinExistence type="predicted"/>
<dbReference type="STRING" id="188477.A0A3S1BVQ5"/>
<keyword evidence="4" id="KW-1185">Reference proteome</keyword>
<dbReference type="Pfam" id="PF00069">
    <property type="entry name" value="Pkinase"/>
    <property type="match status" value="1"/>
</dbReference>
<accession>A0A3S1BVQ5</accession>
<dbReference type="CDD" id="cd00180">
    <property type="entry name" value="PKc"/>
    <property type="match status" value="1"/>
</dbReference>
<feature type="compositionally biased region" description="Basic and acidic residues" evidence="1">
    <location>
        <begin position="180"/>
        <end position="193"/>
    </location>
</feature>
<evidence type="ECO:0000259" key="2">
    <source>
        <dbReference type="PROSITE" id="PS50011"/>
    </source>
</evidence>
<sequence length="444" mass="49776">MEACGDTSSSDSEQAFSRSSSSSSSTDISDGFGASGPLFKDPLESGELIPLPPLQNHVPTLSQILREVKAKSKTRSNPKKKEPKESSIEAIRRASGASGATLDKQSQDKVLRDDNTKSTKLDKRAGRKRPSVTTKASGPVSKTAKVELDPDDQEIERKRNDSPVNIVYAPSVSDISSDGSEDHKQFRSVEMKRSRVLAAQRKRKMDEREKRRQCNGHNNSNDSSSTSRSPLSSHSASYDSDSTDSEQEAEYTRTDVLKRLFLNKVCNLGSARCTHIQLCTYQGSYINHAVVKFFPKNSPRFDKELDALRRLRHKNLMRMIDARSFSDQQVLVLRYCNMGNLASHIGRLTLGNIVNHLYKLSSALHYMHDRNFVHGDIKLENVLLDMIFEPVLSDFDLSERLSPGENLIRGRRGTEGFIAPEMYDDPKGFYNGYKVTCNLEYIAI</sequence>
<dbReference type="AlphaFoldDB" id="A0A3S1BVQ5"/>
<dbReference type="InterPro" id="IPR011009">
    <property type="entry name" value="Kinase-like_dom_sf"/>
</dbReference>
<feature type="compositionally biased region" description="Low complexity" evidence="1">
    <location>
        <begin position="220"/>
        <end position="240"/>
    </location>
</feature>
<gene>
    <name evidence="3" type="ORF">EGW08_002339</name>
</gene>
<dbReference type="InterPro" id="IPR008271">
    <property type="entry name" value="Ser/Thr_kinase_AS"/>
</dbReference>
<protein>
    <recommendedName>
        <fullName evidence="2">Protein kinase domain-containing protein</fullName>
    </recommendedName>
</protein>
<feature type="compositionally biased region" description="Low complexity" evidence="1">
    <location>
        <begin position="8"/>
        <end position="30"/>
    </location>
</feature>
<reference evidence="3 4" key="1">
    <citation type="submission" date="2019-01" db="EMBL/GenBank/DDBJ databases">
        <title>A draft genome assembly of the solar-powered sea slug Elysia chlorotica.</title>
        <authorList>
            <person name="Cai H."/>
            <person name="Li Q."/>
            <person name="Fang X."/>
            <person name="Li J."/>
            <person name="Curtis N.E."/>
            <person name="Altenburger A."/>
            <person name="Shibata T."/>
            <person name="Feng M."/>
            <person name="Maeda T."/>
            <person name="Schwartz J.A."/>
            <person name="Shigenobu S."/>
            <person name="Lundholm N."/>
            <person name="Nishiyama T."/>
            <person name="Yang H."/>
            <person name="Hasebe M."/>
            <person name="Li S."/>
            <person name="Pierce S.K."/>
            <person name="Wang J."/>
        </authorList>
    </citation>
    <scope>NUCLEOTIDE SEQUENCE [LARGE SCALE GENOMIC DNA]</scope>
    <source>
        <strain evidence="3">EC2010</strain>
        <tissue evidence="3">Whole organism of an adult</tissue>
    </source>
</reference>
<feature type="domain" description="Protein kinase" evidence="2">
    <location>
        <begin position="262"/>
        <end position="444"/>
    </location>
</feature>
<dbReference type="InterPro" id="IPR000719">
    <property type="entry name" value="Prot_kinase_dom"/>
</dbReference>